<accession>N1PU92</accession>
<evidence type="ECO:0008006" key="4">
    <source>
        <dbReference type="Google" id="ProtNLM"/>
    </source>
</evidence>
<gene>
    <name evidence="2" type="ORF">DOTSEDRAFT_70109</name>
</gene>
<dbReference type="OMA" id="QWREYKN"/>
<organism evidence="2 3">
    <name type="scientific">Dothistroma septosporum (strain NZE10 / CBS 128990)</name>
    <name type="common">Red band needle blight fungus</name>
    <name type="synonym">Mycosphaerella pini</name>
    <dbReference type="NCBI Taxonomy" id="675120"/>
    <lineage>
        <taxon>Eukaryota</taxon>
        <taxon>Fungi</taxon>
        <taxon>Dikarya</taxon>
        <taxon>Ascomycota</taxon>
        <taxon>Pezizomycotina</taxon>
        <taxon>Dothideomycetes</taxon>
        <taxon>Dothideomycetidae</taxon>
        <taxon>Mycosphaerellales</taxon>
        <taxon>Mycosphaerellaceae</taxon>
        <taxon>Dothistroma</taxon>
    </lineage>
</organism>
<sequence>MEGVVENSLEAVNYLTDKHFDKGWDKYQKHVNGKTVEDTGYIPYRGPFNDPERQVKQSSDSASSRKRDGRRSPTVRAASCTRIKGAAPRSSPITPAAAAATGATVGATSCTATLPGSRRRQRNSLPSLERETYRSGTLQQESEESDRVLREYEEEVDDPRRRAESVLDSTDLSYIREGRRASVVATSTSILKVKDDRRDSAMASGYNDDYRGGDGYARDAPRPRSQPPRNRYYDDDDSDYDERSGRRYKSGSGRGYDDDRDYDRVIEETERYRGPVSSGPLVPMSRPAATREESFRSGTEGPYGAGTVAQYGRRSDGALDRQDSYVSRRTRGSRGGDRSYSRSPSPRSRSGSRERGGGIGDKIQGAFDTSGRGLGVGIAGAVIGGLAGREFGQKHRQRDIILGAIVGGLGANAAENQWREYKNKKEQHLEDDEERWEQKFDGRDYGRSRSNVR</sequence>
<dbReference type="AlphaFoldDB" id="N1PU92"/>
<reference evidence="2 3" key="2">
    <citation type="journal article" date="2012" name="PLoS Pathog.">
        <title>Diverse lifestyles and strategies of plant pathogenesis encoded in the genomes of eighteen Dothideomycetes fungi.</title>
        <authorList>
            <person name="Ohm R.A."/>
            <person name="Feau N."/>
            <person name="Henrissat B."/>
            <person name="Schoch C.L."/>
            <person name="Horwitz B.A."/>
            <person name="Barry K.W."/>
            <person name="Condon B.J."/>
            <person name="Copeland A.C."/>
            <person name="Dhillon B."/>
            <person name="Glaser F."/>
            <person name="Hesse C.N."/>
            <person name="Kosti I."/>
            <person name="LaButti K."/>
            <person name="Lindquist E.A."/>
            <person name="Lucas S."/>
            <person name="Salamov A.A."/>
            <person name="Bradshaw R.E."/>
            <person name="Ciuffetti L."/>
            <person name="Hamelin R.C."/>
            <person name="Kema G.H.J."/>
            <person name="Lawrence C."/>
            <person name="Scott J.A."/>
            <person name="Spatafora J.W."/>
            <person name="Turgeon B.G."/>
            <person name="de Wit P.J.G.M."/>
            <person name="Zhong S."/>
            <person name="Goodwin S.B."/>
            <person name="Grigoriev I.V."/>
        </authorList>
    </citation>
    <scope>NUCLEOTIDE SEQUENCE [LARGE SCALE GENOMIC DNA]</scope>
    <source>
        <strain evidence="3">NZE10 / CBS 128990</strain>
    </source>
</reference>
<dbReference type="Proteomes" id="UP000016933">
    <property type="component" value="Unassembled WGS sequence"/>
</dbReference>
<feature type="region of interest" description="Disordered" evidence="1">
    <location>
        <begin position="35"/>
        <end position="167"/>
    </location>
</feature>
<keyword evidence="3" id="KW-1185">Reference proteome</keyword>
<feature type="compositionally biased region" description="Basic and acidic residues" evidence="1">
    <location>
        <begin position="313"/>
        <end position="323"/>
    </location>
</feature>
<feature type="compositionally biased region" description="Basic and acidic residues" evidence="1">
    <location>
        <begin position="436"/>
        <end position="447"/>
    </location>
</feature>
<feature type="region of interest" description="Disordered" evidence="1">
    <location>
        <begin position="194"/>
        <end position="366"/>
    </location>
</feature>
<dbReference type="eggNOG" id="ENOG502T226">
    <property type="taxonomic scope" value="Eukaryota"/>
</dbReference>
<evidence type="ECO:0000313" key="2">
    <source>
        <dbReference type="EMBL" id="EME45984.1"/>
    </source>
</evidence>
<name>N1PU92_DOTSN</name>
<evidence type="ECO:0000313" key="3">
    <source>
        <dbReference type="Proteomes" id="UP000016933"/>
    </source>
</evidence>
<feature type="compositionally biased region" description="Basic and acidic residues" evidence="1">
    <location>
        <begin position="208"/>
        <end position="222"/>
    </location>
</feature>
<proteinExistence type="predicted"/>
<dbReference type="OrthoDB" id="3647485at2759"/>
<feature type="region of interest" description="Disordered" evidence="1">
    <location>
        <begin position="426"/>
        <end position="453"/>
    </location>
</feature>
<feature type="compositionally biased region" description="Basic and acidic residues" evidence="1">
    <location>
        <begin position="255"/>
        <end position="273"/>
    </location>
</feature>
<reference evidence="3" key="1">
    <citation type="journal article" date="2012" name="PLoS Genet.">
        <title>The genomes of the fungal plant pathogens Cladosporium fulvum and Dothistroma septosporum reveal adaptation to different hosts and lifestyles but also signatures of common ancestry.</title>
        <authorList>
            <person name="de Wit P.J.G.M."/>
            <person name="van der Burgt A."/>
            <person name="Oekmen B."/>
            <person name="Stergiopoulos I."/>
            <person name="Abd-Elsalam K.A."/>
            <person name="Aerts A.L."/>
            <person name="Bahkali A.H."/>
            <person name="Beenen H.G."/>
            <person name="Chettri P."/>
            <person name="Cox M.P."/>
            <person name="Datema E."/>
            <person name="de Vries R.P."/>
            <person name="Dhillon B."/>
            <person name="Ganley A.R."/>
            <person name="Griffiths S.A."/>
            <person name="Guo Y."/>
            <person name="Hamelin R.C."/>
            <person name="Henrissat B."/>
            <person name="Kabir M.S."/>
            <person name="Jashni M.K."/>
            <person name="Kema G."/>
            <person name="Klaubauf S."/>
            <person name="Lapidus A."/>
            <person name="Levasseur A."/>
            <person name="Lindquist E."/>
            <person name="Mehrabi R."/>
            <person name="Ohm R.A."/>
            <person name="Owen T.J."/>
            <person name="Salamov A."/>
            <person name="Schwelm A."/>
            <person name="Schijlen E."/>
            <person name="Sun H."/>
            <person name="van den Burg H.A."/>
            <person name="van Ham R.C.H.J."/>
            <person name="Zhang S."/>
            <person name="Goodwin S.B."/>
            <person name="Grigoriev I.V."/>
            <person name="Collemare J."/>
            <person name="Bradshaw R.E."/>
        </authorList>
    </citation>
    <scope>NUCLEOTIDE SEQUENCE [LARGE SCALE GENOMIC DNA]</scope>
    <source>
        <strain evidence="3">NZE10 / CBS 128990</strain>
    </source>
</reference>
<dbReference type="EMBL" id="KB446537">
    <property type="protein sequence ID" value="EME45984.1"/>
    <property type="molecule type" value="Genomic_DNA"/>
</dbReference>
<feature type="compositionally biased region" description="Low complexity" evidence="1">
    <location>
        <begin position="86"/>
        <end position="113"/>
    </location>
</feature>
<dbReference type="HOGENOM" id="CLU_604147_0_0_1"/>
<dbReference type="STRING" id="675120.N1PU92"/>
<protein>
    <recommendedName>
        <fullName evidence="4">Glycine zipper 2TM domain-containing protein</fullName>
    </recommendedName>
</protein>
<evidence type="ECO:0000256" key="1">
    <source>
        <dbReference type="SAM" id="MobiDB-lite"/>
    </source>
</evidence>